<dbReference type="EMBL" id="ADVG01000003">
    <property type="protein sequence ID" value="EFH84335.1"/>
    <property type="molecule type" value="Genomic_DNA"/>
</dbReference>
<comment type="subcellular location">
    <subcellularLocation>
        <location evidence="1">Cell membrane</location>
        <topology evidence="1">Multi-pass membrane protein</topology>
    </subcellularLocation>
</comment>
<keyword evidence="4 8" id="KW-0812">Transmembrane</keyword>
<feature type="transmembrane region" description="Helical" evidence="8">
    <location>
        <begin position="112"/>
        <end position="133"/>
    </location>
</feature>
<evidence type="ECO:0000313" key="9">
    <source>
        <dbReference type="EMBL" id="EFH84335.1"/>
    </source>
</evidence>
<feature type="transmembrane region" description="Helical" evidence="8">
    <location>
        <begin position="187"/>
        <end position="208"/>
    </location>
</feature>
<keyword evidence="6 8" id="KW-0472">Membrane</keyword>
<feature type="transmembrane region" description="Helical" evidence="8">
    <location>
        <begin position="139"/>
        <end position="156"/>
    </location>
</feature>
<feature type="transmembrane region" description="Helical" evidence="8">
    <location>
        <begin position="215"/>
        <end position="237"/>
    </location>
</feature>
<evidence type="ECO:0000256" key="2">
    <source>
        <dbReference type="ARBA" id="ARBA00022475"/>
    </source>
</evidence>
<comment type="similarity">
    <text evidence="7">Belongs to the glycosyltransferase 87 family.</text>
</comment>
<proteinExistence type="inferred from homology"/>
<dbReference type="Proteomes" id="UP000004508">
    <property type="component" value="Unassembled WGS sequence"/>
</dbReference>
<dbReference type="RefSeq" id="WP_007915772.1">
    <property type="nucleotide sequence ID" value="NZ_ADVG01000003.1"/>
</dbReference>
<evidence type="ECO:0008006" key="11">
    <source>
        <dbReference type="Google" id="ProtNLM"/>
    </source>
</evidence>
<accession>D6TVV2</accession>
<dbReference type="GO" id="GO:0005886">
    <property type="term" value="C:plasma membrane"/>
    <property type="evidence" value="ECO:0007669"/>
    <property type="project" value="UniProtKB-SubCell"/>
</dbReference>
<protein>
    <recommendedName>
        <fullName evidence="11">DUF2029 domain-containing protein</fullName>
    </recommendedName>
</protein>
<evidence type="ECO:0000256" key="3">
    <source>
        <dbReference type="ARBA" id="ARBA00022679"/>
    </source>
</evidence>
<dbReference type="OrthoDB" id="145421at2"/>
<reference evidence="9 10" key="1">
    <citation type="journal article" date="2011" name="Stand. Genomic Sci.">
        <title>Non-contiguous finished genome sequence and contextual data of the filamentous soil bacterium Ktedonobacter racemifer type strain (SOSP1-21).</title>
        <authorList>
            <person name="Chang Y.J."/>
            <person name="Land M."/>
            <person name="Hauser L."/>
            <person name="Chertkov O."/>
            <person name="Del Rio T.G."/>
            <person name="Nolan M."/>
            <person name="Copeland A."/>
            <person name="Tice H."/>
            <person name="Cheng J.F."/>
            <person name="Lucas S."/>
            <person name="Han C."/>
            <person name="Goodwin L."/>
            <person name="Pitluck S."/>
            <person name="Ivanova N."/>
            <person name="Ovchinikova G."/>
            <person name="Pati A."/>
            <person name="Chen A."/>
            <person name="Palaniappan K."/>
            <person name="Mavromatis K."/>
            <person name="Liolios K."/>
            <person name="Brettin T."/>
            <person name="Fiebig A."/>
            <person name="Rohde M."/>
            <person name="Abt B."/>
            <person name="Goker M."/>
            <person name="Detter J.C."/>
            <person name="Woyke T."/>
            <person name="Bristow J."/>
            <person name="Eisen J.A."/>
            <person name="Markowitz V."/>
            <person name="Hugenholtz P."/>
            <person name="Kyrpides N.C."/>
            <person name="Klenk H.P."/>
            <person name="Lapidus A."/>
        </authorList>
    </citation>
    <scope>NUCLEOTIDE SEQUENCE [LARGE SCALE GENOMIC DNA]</scope>
    <source>
        <strain evidence="10">DSM 44963</strain>
    </source>
</reference>
<dbReference type="InParanoid" id="D6TVV2"/>
<dbReference type="Pfam" id="PF09594">
    <property type="entry name" value="GT87"/>
    <property type="match status" value="1"/>
</dbReference>
<comment type="caution">
    <text evidence="9">The sequence shown here is derived from an EMBL/GenBank/DDBJ whole genome shotgun (WGS) entry which is preliminary data.</text>
</comment>
<feature type="transmembrane region" description="Helical" evidence="8">
    <location>
        <begin position="12"/>
        <end position="28"/>
    </location>
</feature>
<dbReference type="STRING" id="485913.Krac_5366"/>
<dbReference type="InterPro" id="IPR018584">
    <property type="entry name" value="GT87"/>
</dbReference>
<feature type="transmembrane region" description="Helical" evidence="8">
    <location>
        <begin position="299"/>
        <end position="314"/>
    </location>
</feature>
<evidence type="ECO:0000313" key="10">
    <source>
        <dbReference type="Proteomes" id="UP000004508"/>
    </source>
</evidence>
<feature type="transmembrane region" description="Helical" evidence="8">
    <location>
        <begin position="273"/>
        <end position="292"/>
    </location>
</feature>
<evidence type="ECO:0000256" key="1">
    <source>
        <dbReference type="ARBA" id="ARBA00004651"/>
    </source>
</evidence>
<evidence type="ECO:0000256" key="7">
    <source>
        <dbReference type="ARBA" id="ARBA00024033"/>
    </source>
</evidence>
<feature type="transmembrane region" description="Helical" evidence="8">
    <location>
        <begin position="382"/>
        <end position="401"/>
    </location>
</feature>
<keyword evidence="2" id="KW-1003">Cell membrane</keyword>
<evidence type="ECO:0000256" key="6">
    <source>
        <dbReference type="ARBA" id="ARBA00023136"/>
    </source>
</evidence>
<evidence type="ECO:0000256" key="8">
    <source>
        <dbReference type="SAM" id="Phobius"/>
    </source>
</evidence>
<keyword evidence="5 8" id="KW-1133">Transmembrane helix</keyword>
<gene>
    <name evidence="9" type="ORF">Krac_5366</name>
</gene>
<evidence type="ECO:0000256" key="4">
    <source>
        <dbReference type="ARBA" id="ARBA00022692"/>
    </source>
</evidence>
<name>D6TVV2_KTERA</name>
<dbReference type="GO" id="GO:0016758">
    <property type="term" value="F:hexosyltransferase activity"/>
    <property type="evidence" value="ECO:0007669"/>
    <property type="project" value="InterPro"/>
</dbReference>
<keyword evidence="3" id="KW-0808">Transferase</keyword>
<evidence type="ECO:0000256" key="5">
    <source>
        <dbReference type="ARBA" id="ARBA00022989"/>
    </source>
</evidence>
<sequence>MKRIARHFATYYLIYIACIIHLLFYISVSKTGWFNLFFSGAALHEGAKGIDFYQVPRGAWAFWHNGSLTGEPLWNGSQYAKAEFSQNNVYHPFFTIIIGTFLMQFDPASAPYVWLWSKLVITVLVTGYFIWSFRGSKHLGFAVFMLLANFSVYLELAAWQFHFVLNVFLLLFLINLVKNRYVVWRGIWYWLSLLVKPIGLLFIPFLFAKGRWRTIIVGALCFGLATWMLSSIGGYYIDNLKAMLFSPGGAGPNQIITLNALLRHTSFTHWPDIVYKIIQYGVLVLTIFWAAFRCVHRSKAIFLAVVYYLFFYELTFEYHWSTLAYVLPICVVCCPEFQTRWAKACMLLVCLPDCFALLNALHIDVTNQGYWGLIPGEQAWQFMVLSKLIPVFLLCICVLIPDIKPLFRQTRAFWSAVRRVNEHLQVFGAAEDEDEEEAKEIHLAL</sequence>
<organism evidence="9 10">
    <name type="scientific">Ktedonobacter racemifer DSM 44963</name>
    <dbReference type="NCBI Taxonomy" id="485913"/>
    <lineage>
        <taxon>Bacteria</taxon>
        <taxon>Bacillati</taxon>
        <taxon>Chloroflexota</taxon>
        <taxon>Ktedonobacteria</taxon>
        <taxon>Ktedonobacterales</taxon>
        <taxon>Ktedonobacteraceae</taxon>
        <taxon>Ktedonobacter</taxon>
    </lineage>
</organism>
<dbReference type="AlphaFoldDB" id="D6TVV2"/>
<keyword evidence="10" id="KW-1185">Reference proteome</keyword>